<accession>A0ABP9DXF3</accession>
<keyword evidence="5" id="KW-1185">Reference proteome</keyword>
<evidence type="ECO:0000259" key="3">
    <source>
        <dbReference type="Pfam" id="PF11181"/>
    </source>
</evidence>
<feature type="domain" description="General stress protein 17M-like" evidence="3">
    <location>
        <begin position="27"/>
        <end position="113"/>
    </location>
</feature>
<proteinExistence type="predicted"/>
<organism evidence="4 5">
    <name type="scientific">Actinomycetospora straminea</name>
    <dbReference type="NCBI Taxonomy" id="663607"/>
    <lineage>
        <taxon>Bacteria</taxon>
        <taxon>Bacillati</taxon>
        <taxon>Actinomycetota</taxon>
        <taxon>Actinomycetes</taxon>
        <taxon>Pseudonocardiales</taxon>
        <taxon>Pseudonocardiaceae</taxon>
        <taxon>Actinomycetospora</taxon>
    </lineage>
</organism>
<dbReference type="InterPro" id="IPR025889">
    <property type="entry name" value="GSP17M-like_dom"/>
</dbReference>
<feature type="transmembrane region" description="Helical" evidence="2">
    <location>
        <begin position="103"/>
        <end position="127"/>
    </location>
</feature>
<keyword evidence="2" id="KW-0812">Transmembrane</keyword>
<name>A0ABP9DXF3_9PSEU</name>
<protein>
    <recommendedName>
        <fullName evidence="3">General stress protein 17M-like domain-containing protein</fullName>
    </recommendedName>
</protein>
<evidence type="ECO:0000313" key="5">
    <source>
        <dbReference type="Proteomes" id="UP001500457"/>
    </source>
</evidence>
<keyword evidence="2" id="KW-1133">Transmembrane helix</keyword>
<evidence type="ECO:0000313" key="4">
    <source>
        <dbReference type="EMBL" id="GAA4862967.1"/>
    </source>
</evidence>
<comment type="caution">
    <text evidence="4">The sequence shown here is derived from an EMBL/GenBank/DDBJ whole genome shotgun (WGS) entry which is preliminary data.</text>
</comment>
<dbReference type="RefSeq" id="WP_274229453.1">
    <property type="nucleotide sequence ID" value="NZ_BAABHQ010000002.1"/>
</dbReference>
<dbReference type="Proteomes" id="UP001500457">
    <property type="component" value="Unassembled WGS sequence"/>
</dbReference>
<evidence type="ECO:0000256" key="1">
    <source>
        <dbReference type="SAM" id="MobiDB-lite"/>
    </source>
</evidence>
<dbReference type="Pfam" id="PF11181">
    <property type="entry name" value="YflT"/>
    <property type="match status" value="1"/>
</dbReference>
<sequence length="170" mass="17810">MTAPFTGRPGTQPGLPNLPEPPSGWPVGSYAKYEEAQRAVDHLADNDFPVADVTIVGVDLMLVERVIGRLTWGRVLLTGAASGAWLGLFVGLVLSLLSPTGGLASILTGLVIGIVFGVVSGAITYGASRGRRDFTSQSQIVAGRYDVLCQPRNAEKARDMLGKLAMGTEG</sequence>
<reference evidence="5" key="1">
    <citation type="journal article" date="2019" name="Int. J. Syst. Evol. Microbiol.">
        <title>The Global Catalogue of Microorganisms (GCM) 10K type strain sequencing project: providing services to taxonomists for standard genome sequencing and annotation.</title>
        <authorList>
            <consortium name="The Broad Institute Genomics Platform"/>
            <consortium name="The Broad Institute Genome Sequencing Center for Infectious Disease"/>
            <person name="Wu L."/>
            <person name="Ma J."/>
        </authorList>
    </citation>
    <scope>NUCLEOTIDE SEQUENCE [LARGE SCALE GENOMIC DNA]</scope>
    <source>
        <strain evidence="5">JCM 17983</strain>
    </source>
</reference>
<evidence type="ECO:0000256" key="2">
    <source>
        <dbReference type="SAM" id="Phobius"/>
    </source>
</evidence>
<keyword evidence="2" id="KW-0472">Membrane</keyword>
<feature type="transmembrane region" description="Helical" evidence="2">
    <location>
        <begin position="75"/>
        <end position="97"/>
    </location>
</feature>
<dbReference type="EMBL" id="BAABHQ010000002">
    <property type="protein sequence ID" value="GAA4862967.1"/>
    <property type="molecule type" value="Genomic_DNA"/>
</dbReference>
<gene>
    <name evidence="4" type="ORF">GCM10023203_08240</name>
</gene>
<feature type="region of interest" description="Disordered" evidence="1">
    <location>
        <begin position="1"/>
        <end position="23"/>
    </location>
</feature>